<keyword evidence="4" id="KW-1185">Reference proteome</keyword>
<dbReference type="EMBL" id="CAJNOJ010001408">
    <property type="protein sequence ID" value="CAF1550768.1"/>
    <property type="molecule type" value="Genomic_DNA"/>
</dbReference>
<reference evidence="3" key="1">
    <citation type="submission" date="2021-02" db="EMBL/GenBank/DDBJ databases">
        <authorList>
            <person name="Nowell W R."/>
        </authorList>
    </citation>
    <scope>NUCLEOTIDE SEQUENCE</scope>
</reference>
<sequence length="103" mass="11437">MEPATRLHRHNPLVRSKPVATGAGSRRTVFRRERRERLRAHRPEAPPPATTPTVLAQTSDDQGQNSNIEGENDGPPNTPQPTIIIYNNNMGGNITNGHPQFVR</sequence>
<gene>
    <name evidence="2" type="ORF">EDS130_LOCUS45989</name>
    <name evidence="3" type="ORF">XAT740_LOCUS57007</name>
</gene>
<evidence type="ECO:0000313" key="3">
    <source>
        <dbReference type="EMBL" id="CAF1661756.1"/>
    </source>
</evidence>
<feature type="compositionally biased region" description="Low complexity" evidence="1">
    <location>
        <begin position="83"/>
        <end position="97"/>
    </location>
</feature>
<evidence type="ECO:0000313" key="2">
    <source>
        <dbReference type="EMBL" id="CAF1550768.1"/>
    </source>
</evidence>
<feature type="compositionally biased region" description="Basic and acidic residues" evidence="1">
    <location>
        <begin position="30"/>
        <end position="44"/>
    </location>
</feature>
<organism evidence="3 4">
    <name type="scientific">Adineta ricciae</name>
    <name type="common">Rotifer</name>
    <dbReference type="NCBI Taxonomy" id="249248"/>
    <lineage>
        <taxon>Eukaryota</taxon>
        <taxon>Metazoa</taxon>
        <taxon>Spiralia</taxon>
        <taxon>Gnathifera</taxon>
        <taxon>Rotifera</taxon>
        <taxon>Eurotatoria</taxon>
        <taxon>Bdelloidea</taxon>
        <taxon>Adinetida</taxon>
        <taxon>Adinetidae</taxon>
        <taxon>Adineta</taxon>
    </lineage>
</organism>
<feature type="compositionally biased region" description="Basic residues" evidence="1">
    <location>
        <begin position="1"/>
        <end position="12"/>
    </location>
</feature>
<name>A0A816FHW8_ADIRI</name>
<dbReference type="Proteomes" id="UP000663852">
    <property type="component" value="Unassembled WGS sequence"/>
</dbReference>
<evidence type="ECO:0000313" key="4">
    <source>
        <dbReference type="Proteomes" id="UP000663828"/>
    </source>
</evidence>
<comment type="caution">
    <text evidence="3">The sequence shown here is derived from an EMBL/GenBank/DDBJ whole genome shotgun (WGS) entry which is preliminary data.</text>
</comment>
<proteinExistence type="predicted"/>
<dbReference type="EMBL" id="CAJNOR010011499">
    <property type="protein sequence ID" value="CAF1661756.1"/>
    <property type="molecule type" value="Genomic_DNA"/>
</dbReference>
<protein>
    <submittedName>
        <fullName evidence="3">Uncharacterized protein</fullName>
    </submittedName>
</protein>
<feature type="compositionally biased region" description="Polar residues" evidence="1">
    <location>
        <begin position="53"/>
        <end position="69"/>
    </location>
</feature>
<feature type="region of interest" description="Disordered" evidence="1">
    <location>
        <begin position="1"/>
        <end position="103"/>
    </location>
</feature>
<evidence type="ECO:0000256" key="1">
    <source>
        <dbReference type="SAM" id="MobiDB-lite"/>
    </source>
</evidence>
<dbReference type="AlphaFoldDB" id="A0A816FHW8"/>
<dbReference type="Proteomes" id="UP000663828">
    <property type="component" value="Unassembled WGS sequence"/>
</dbReference>
<accession>A0A816FHW8</accession>